<dbReference type="SUPFAM" id="SSF50249">
    <property type="entry name" value="Nucleic acid-binding proteins"/>
    <property type="match status" value="1"/>
</dbReference>
<protein>
    <submittedName>
        <fullName evidence="1">Uncharacterized protein</fullName>
    </submittedName>
</protein>
<proteinExistence type="predicted"/>
<dbReference type="InterPro" id="IPR012340">
    <property type="entry name" value="NA-bd_OB-fold"/>
</dbReference>
<evidence type="ECO:0000313" key="1">
    <source>
        <dbReference type="EMBL" id="CAH3164025.1"/>
    </source>
</evidence>
<reference evidence="1 2" key="1">
    <citation type="submission" date="2022-05" db="EMBL/GenBank/DDBJ databases">
        <authorList>
            <consortium name="Genoscope - CEA"/>
            <person name="William W."/>
        </authorList>
    </citation>
    <scope>NUCLEOTIDE SEQUENCE [LARGE SCALE GENOMIC DNA]</scope>
</reference>
<accession>A0ABN8QGA3</accession>
<gene>
    <name evidence="1" type="ORF">PEVE_00004839</name>
</gene>
<comment type="caution">
    <text evidence="1">The sequence shown here is derived from an EMBL/GenBank/DDBJ whole genome shotgun (WGS) entry which is preliminary data.</text>
</comment>
<dbReference type="Proteomes" id="UP001159427">
    <property type="component" value="Unassembled WGS sequence"/>
</dbReference>
<dbReference type="EMBL" id="CALNXI010001303">
    <property type="protein sequence ID" value="CAH3164025.1"/>
    <property type="molecule type" value="Genomic_DNA"/>
</dbReference>
<organism evidence="1 2">
    <name type="scientific">Porites evermanni</name>
    <dbReference type="NCBI Taxonomy" id="104178"/>
    <lineage>
        <taxon>Eukaryota</taxon>
        <taxon>Metazoa</taxon>
        <taxon>Cnidaria</taxon>
        <taxon>Anthozoa</taxon>
        <taxon>Hexacorallia</taxon>
        <taxon>Scleractinia</taxon>
        <taxon>Fungiina</taxon>
        <taxon>Poritidae</taxon>
        <taxon>Porites</taxon>
    </lineage>
</organism>
<feature type="non-terminal residue" evidence="1">
    <location>
        <position position="1"/>
    </location>
</feature>
<keyword evidence="2" id="KW-1185">Reference proteome</keyword>
<name>A0ABN8QGA3_9CNID</name>
<dbReference type="Gene3D" id="2.40.50.140">
    <property type="entry name" value="Nucleic acid-binding proteins"/>
    <property type="match status" value="1"/>
</dbReference>
<sequence length="351" mass="39976">SDSSNDGFNAKVLILEETLIGYVHNLSHPRRNRGNTMNYCTFVLQTSAQETQEALLYSTHKRPLLLESQNNHTPVKLKHFTYTEDRDKIIVNDMTNIAIPQQCEYSFQYNESTLLQSEPITILDILNTRREWDVVTVRGKILNVKDQRQVGSPRKRLNLMEAVLGDVSATIPLDLWESQIDKVQQGLVYTLTNLQVRVWSGKKKLSTTTRTVVHPCDDPALCQIPMNSTDTETEETLQVGDLHSVQKIEKHFKCKHCNKKILQGTCTDVIQCERCSFIMRTTTCEKSVTAKVVVLRNDQQLSLKIDDVVLTKIFGDVISIDDNTLAEKLLFLENFAVTYNTDTLLVSDINI</sequence>
<evidence type="ECO:0000313" key="2">
    <source>
        <dbReference type="Proteomes" id="UP001159427"/>
    </source>
</evidence>